<feature type="binding site" evidence="3">
    <location>
        <position position="39"/>
    </location>
    <ligand>
        <name>a divalent metal cation</name>
        <dbReference type="ChEBI" id="CHEBI:60240"/>
    </ligand>
</feature>
<evidence type="ECO:0000313" key="4">
    <source>
        <dbReference type="EMBL" id="MBE9660292.1"/>
    </source>
</evidence>
<dbReference type="InterPro" id="IPR034660">
    <property type="entry name" value="DinB/YfiT-like"/>
</dbReference>
<dbReference type="GO" id="GO:0046872">
    <property type="term" value="F:metal ion binding"/>
    <property type="evidence" value="ECO:0007669"/>
    <property type="project" value="UniProtKB-KW"/>
</dbReference>
<dbReference type="InterPro" id="IPR007837">
    <property type="entry name" value="DinB"/>
</dbReference>
<gene>
    <name evidence="4" type="ORF">IRJ16_00200</name>
</gene>
<dbReference type="Proteomes" id="UP000622475">
    <property type="component" value="Unassembled WGS sequence"/>
</dbReference>
<reference evidence="4" key="1">
    <citation type="submission" date="2020-10" db="EMBL/GenBank/DDBJ databases">
        <title>Mucilaginibacter mali sp. nov., isolated from rhizosphere soil of apple orchard.</title>
        <authorList>
            <person name="Lee J.-S."/>
            <person name="Kim H.S."/>
            <person name="Kim J.-S."/>
        </authorList>
    </citation>
    <scope>NUCLEOTIDE SEQUENCE</scope>
    <source>
        <strain evidence="4">KCTC 22746</strain>
    </source>
</reference>
<feature type="binding site" evidence="3">
    <location>
        <position position="125"/>
    </location>
    <ligand>
        <name>a divalent metal cation</name>
        <dbReference type="ChEBI" id="CHEBI:60240"/>
    </ligand>
</feature>
<dbReference type="PANTHER" id="PTHR37302">
    <property type="entry name" value="SLR1116 PROTEIN"/>
    <property type="match status" value="1"/>
</dbReference>
<organism evidence="4 5">
    <name type="scientific">Mucilaginibacter myungsuensis</name>
    <dbReference type="NCBI Taxonomy" id="649104"/>
    <lineage>
        <taxon>Bacteria</taxon>
        <taxon>Pseudomonadati</taxon>
        <taxon>Bacteroidota</taxon>
        <taxon>Sphingobacteriia</taxon>
        <taxon>Sphingobacteriales</taxon>
        <taxon>Sphingobacteriaceae</taxon>
        <taxon>Mucilaginibacter</taxon>
    </lineage>
</organism>
<accession>A0A929PVN6</accession>
<dbReference type="PANTHER" id="PTHR37302:SF3">
    <property type="entry name" value="DAMAGE-INDUCIBLE PROTEIN DINB"/>
    <property type="match status" value="1"/>
</dbReference>
<dbReference type="EMBL" id="JADFFL010000001">
    <property type="protein sequence ID" value="MBE9660292.1"/>
    <property type="molecule type" value="Genomic_DNA"/>
</dbReference>
<name>A0A929PVN6_9SPHI</name>
<keyword evidence="5" id="KW-1185">Reference proteome</keyword>
<sequence length="153" mass="17010">MINYFSKLFDYDKAASIKLLDLMTTSGTAPYETVKIFAHMMAAQNTWLLRAKKLNAPGGPLWPDSTLEELRPSIISHHAAWKEWLNGQSDDILTSTVSYQNSAGTEFNTAITDVITQVLNHGTHHRGQIGIYLKQAGLQLPGTDHILFSRGLL</sequence>
<protein>
    <submittedName>
        <fullName evidence="4">DinB family protein</fullName>
    </submittedName>
</protein>
<proteinExistence type="inferred from homology"/>
<evidence type="ECO:0000256" key="3">
    <source>
        <dbReference type="PIRSR" id="PIRSR607837-1"/>
    </source>
</evidence>
<dbReference type="Pfam" id="PF05163">
    <property type="entry name" value="DinB"/>
    <property type="match status" value="1"/>
</dbReference>
<evidence type="ECO:0000256" key="2">
    <source>
        <dbReference type="ARBA" id="ARBA00022723"/>
    </source>
</evidence>
<evidence type="ECO:0000313" key="5">
    <source>
        <dbReference type="Proteomes" id="UP000622475"/>
    </source>
</evidence>
<comment type="caution">
    <text evidence="4">The sequence shown here is derived from an EMBL/GenBank/DDBJ whole genome shotgun (WGS) entry which is preliminary data.</text>
</comment>
<dbReference type="RefSeq" id="WP_194109498.1">
    <property type="nucleotide sequence ID" value="NZ_JADFFL010000001.1"/>
</dbReference>
<dbReference type="Gene3D" id="1.20.120.450">
    <property type="entry name" value="dinb family like domain"/>
    <property type="match status" value="1"/>
</dbReference>
<dbReference type="SUPFAM" id="SSF109854">
    <property type="entry name" value="DinB/YfiT-like putative metalloenzymes"/>
    <property type="match status" value="1"/>
</dbReference>
<dbReference type="AlphaFoldDB" id="A0A929PVN6"/>
<evidence type="ECO:0000256" key="1">
    <source>
        <dbReference type="ARBA" id="ARBA00008635"/>
    </source>
</evidence>
<feature type="binding site" evidence="3">
    <location>
        <position position="121"/>
    </location>
    <ligand>
        <name>a divalent metal cation</name>
        <dbReference type="ChEBI" id="CHEBI:60240"/>
    </ligand>
</feature>
<comment type="similarity">
    <text evidence="1">Belongs to the DinB family.</text>
</comment>
<keyword evidence="2 3" id="KW-0479">Metal-binding</keyword>